<evidence type="ECO:0000259" key="2">
    <source>
        <dbReference type="PROSITE" id="PS51352"/>
    </source>
</evidence>
<feature type="chain" id="PRO_5035772643" description="Thioredoxin domain-containing protein" evidence="1">
    <location>
        <begin position="29"/>
        <end position="813"/>
    </location>
</feature>
<dbReference type="PANTHER" id="PTHR46497">
    <property type="entry name" value="THIOREDOXIN DOMAIN-CONTAINING PROTEIN 11"/>
    <property type="match status" value="1"/>
</dbReference>
<keyword evidence="1" id="KW-0732">Signal</keyword>
<evidence type="ECO:0000256" key="1">
    <source>
        <dbReference type="SAM" id="SignalP"/>
    </source>
</evidence>
<dbReference type="SUPFAM" id="SSF52833">
    <property type="entry name" value="Thioredoxin-like"/>
    <property type="match status" value="2"/>
</dbReference>
<comment type="caution">
    <text evidence="3">The sequence shown here is derived from an EMBL/GenBank/DDBJ whole genome shotgun (WGS) entry which is preliminary data.</text>
</comment>
<dbReference type="Pfam" id="PF00085">
    <property type="entry name" value="Thioredoxin"/>
    <property type="match status" value="2"/>
</dbReference>
<dbReference type="InterPro" id="IPR052792">
    <property type="entry name" value="Thioredoxin_dom-contain_11"/>
</dbReference>
<dbReference type="PROSITE" id="PS51352">
    <property type="entry name" value="THIOREDOXIN_2"/>
    <property type="match status" value="1"/>
</dbReference>
<organism evidence="3 4">
    <name type="scientific">Mytilus edulis</name>
    <name type="common">Blue mussel</name>
    <dbReference type="NCBI Taxonomy" id="6550"/>
    <lineage>
        <taxon>Eukaryota</taxon>
        <taxon>Metazoa</taxon>
        <taxon>Spiralia</taxon>
        <taxon>Lophotrochozoa</taxon>
        <taxon>Mollusca</taxon>
        <taxon>Bivalvia</taxon>
        <taxon>Autobranchia</taxon>
        <taxon>Pteriomorphia</taxon>
        <taxon>Mytilida</taxon>
        <taxon>Mytiloidea</taxon>
        <taxon>Mytilidae</taxon>
        <taxon>Mytilinae</taxon>
        <taxon>Mytilus</taxon>
    </lineage>
</organism>
<feature type="signal peptide" evidence="1">
    <location>
        <begin position="1"/>
        <end position="28"/>
    </location>
</feature>
<name>A0A8S3UWP8_MYTED</name>
<accession>A0A8S3UWP8</accession>
<dbReference type="InterPro" id="IPR013766">
    <property type="entry name" value="Thioredoxin_domain"/>
</dbReference>
<sequence length="813" mass="94287">MARYSRICVCTMGLILSLLALLPSLRQATLTSQAKPPRRFFPAGSAVIDFPYGNMNPIVDLLQKEEILFVMYYAPWCAQSVSVREEYQKAAKYLIDKVKFVGVNCWWPEGSCRNTYKFLKYPELYVYHTNLDGFKFNADELVRFVEDILYPITLLHSVESINIFSAVHDNVVIGNFDLSTPTPPGYKTYYISAMKMIEWNHLQPVKFSVVNKPLLSQLLGMNDTKQFVILNLNGSFIYPTQNNFTSDSIVKWINEHRYENLVKWISVSGHKSLQLSTQLNRGPVLLVFAPVNRLHTVDFYYLILRELVLQYRNCHNRTFIILLEGLLRRKREHAMNSLVLPKDCLPPLVNNLSCCVSLHRKKHICELCKRTFDYKVKDSCQFSPSEEDIPKRGFGNYRAPSCLDSYQHYNVNEYRTLICKQCDTLSSHSCTIRRSSDRYVNNLVNNFSRSKCKRLSFQKSLYLDSEQKIHSSDIDQDLVNQEFTGFKCRSNKTVNVVLLDKNKHQAFLDRLGTYVPKESNISVSVIIDKQNEVQHFLRQPFTKLNIANFVINFTRGDLPRHFRSEVTSGSCVSEVCVSEATSTTFNSIVMDEDKDVMMLVYSPWCGFCASFAHIYLSLARYFKAAKNIIFSRINGDNNDLPWQYTIDRYPTLLFFPAHRKAESVKYPETLPLTLPNLIKFVLHHTTHDLRMDTAVDVCTKSCIEKNLRRVSEAIVLNIKRRQLLQNHIEKLKLQYKTRQTSVRFKSGVKVLSIRLKKIDKQYKNAFILLKFLKSSQKILDKDKLKNVLESKNNIIIEKDLASSVVRYEVHDEL</sequence>
<dbReference type="PANTHER" id="PTHR46497:SF1">
    <property type="entry name" value="THIOREDOXIN DOMAIN-CONTAINING PROTEIN 11"/>
    <property type="match status" value="1"/>
</dbReference>
<gene>
    <name evidence="3" type="ORF">MEDL_57621</name>
</gene>
<dbReference type="Proteomes" id="UP000683360">
    <property type="component" value="Unassembled WGS sequence"/>
</dbReference>
<dbReference type="EMBL" id="CAJPWZ010002780">
    <property type="protein sequence ID" value="CAG2245607.1"/>
    <property type="molecule type" value="Genomic_DNA"/>
</dbReference>
<reference evidence="3" key="1">
    <citation type="submission" date="2021-03" db="EMBL/GenBank/DDBJ databases">
        <authorList>
            <person name="Bekaert M."/>
        </authorList>
    </citation>
    <scope>NUCLEOTIDE SEQUENCE</scope>
</reference>
<dbReference type="InterPro" id="IPR036249">
    <property type="entry name" value="Thioredoxin-like_sf"/>
</dbReference>
<dbReference type="Gene3D" id="3.40.30.10">
    <property type="entry name" value="Glutaredoxin"/>
    <property type="match status" value="2"/>
</dbReference>
<evidence type="ECO:0000313" key="3">
    <source>
        <dbReference type="EMBL" id="CAG2245607.1"/>
    </source>
</evidence>
<keyword evidence="4" id="KW-1185">Reference proteome</keyword>
<dbReference type="OrthoDB" id="1910803at2759"/>
<evidence type="ECO:0000313" key="4">
    <source>
        <dbReference type="Proteomes" id="UP000683360"/>
    </source>
</evidence>
<protein>
    <recommendedName>
        <fullName evidence="2">Thioredoxin domain-containing protein</fullName>
    </recommendedName>
</protein>
<proteinExistence type="predicted"/>
<dbReference type="CDD" id="cd02995">
    <property type="entry name" value="PDI_a_PDI_a'_C"/>
    <property type="match status" value="1"/>
</dbReference>
<dbReference type="AlphaFoldDB" id="A0A8S3UWP8"/>
<feature type="domain" description="Thioredoxin" evidence="2">
    <location>
        <begin position="553"/>
        <end position="686"/>
    </location>
</feature>